<dbReference type="PaxDb" id="667014-Thein_1949"/>
<dbReference type="EMBL" id="CP002683">
    <property type="protein sequence ID" value="AEH45804.1"/>
    <property type="molecule type" value="Genomic_DNA"/>
</dbReference>
<dbReference type="RefSeq" id="WP_013908543.1">
    <property type="nucleotide sequence ID" value="NC_015681.1"/>
</dbReference>
<keyword evidence="2" id="KW-1185">Reference proteome</keyword>
<dbReference type="Proteomes" id="UP000006793">
    <property type="component" value="Chromosome"/>
</dbReference>
<dbReference type="KEGG" id="tid:Thein_1949"/>
<dbReference type="STRING" id="667014.Thein_1949"/>
<reference evidence="1 2" key="2">
    <citation type="journal article" date="2012" name="Stand. Genomic Sci.">
        <title>Complete genome sequence of the thermophilic sulfate-reducing ocean bacterium Thermodesulfatator indicus type strain (CIR29812(T)).</title>
        <authorList>
            <person name="Anderson I."/>
            <person name="Saunders E."/>
            <person name="Lapidus A."/>
            <person name="Nolan M."/>
            <person name="Lucas S."/>
            <person name="Tice H."/>
            <person name="Del Rio T.G."/>
            <person name="Cheng J.F."/>
            <person name="Han C."/>
            <person name="Tapia R."/>
            <person name="Goodwin L.A."/>
            <person name="Pitluck S."/>
            <person name="Liolios K."/>
            <person name="Mavromatis K."/>
            <person name="Pagani I."/>
            <person name="Ivanova N."/>
            <person name="Mikhailova N."/>
            <person name="Pati A."/>
            <person name="Chen A."/>
            <person name="Palaniappan K."/>
            <person name="Land M."/>
            <person name="Hauser L."/>
            <person name="Jeffries C.D."/>
            <person name="Chang Y.J."/>
            <person name="Brambilla E.M."/>
            <person name="Rohde M."/>
            <person name="Spring S."/>
            <person name="Goker M."/>
            <person name="Detter J.C."/>
            <person name="Woyke T."/>
            <person name="Bristow J."/>
            <person name="Eisen J.A."/>
            <person name="Markowitz V."/>
            <person name="Hugenholtz P."/>
            <person name="Kyrpides N.C."/>
            <person name="Klenk H.P."/>
        </authorList>
    </citation>
    <scope>NUCLEOTIDE SEQUENCE [LARGE SCALE GENOMIC DNA]</scope>
    <source>
        <strain evidence="2">DSM 15286 / JCM 11887 / CIR29812</strain>
    </source>
</reference>
<dbReference type="InParanoid" id="F8ACM9"/>
<reference evidence="2" key="1">
    <citation type="submission" date="2011-04" db="EMBL/GenBank/DDBJ databases">
        <title>The complete genome of Thermodesulfatator indicus DSM 15286.</title>
        <authorList>
            <person name="Lucas S."/>
            <person name="Copeland A."/>
            <person name="Lapidus A."/>
            <person name="Bruce D."/>
            <person name="Goodwin L."/>
            <person name="Pitluck S."/>
            <person name="Peters L."/>
            <person name="Kyrpides N."/>
            <person name="Mavromatis K."/>
            <person name="Pagani I."/>
            <person name="Ivanova N."/>
            <person name="Saunders L."/>
            <person name="Detter J.C."/>
            <person name="Tapia R."/>
            <person name="Han C."/>
            <person name="Land M."/>
            <person name="Hauser L."/>
            <person name="Markowitz V."/>
            <person name="Cheng J.-F."/>
            <person name="Hugenholtz P."/>
            <person name="Woyke T."/>
            <person name="Wu D."/>
            <person name="Spring S."/>
            <person name="Schroeder M."/>
            <person name="Brambilla E."/>
            <person name="Klenk H.-P."/>
            <person name="Eisen J.A."/>
        </authorList>
    </citation>
    <scope>NUCLEOTIDE SEQUENCE [LARGE SCALE GENOMIC DNA]</scope>
    <source>
        <strain evidence="2">DSM 15286 / JCM 11887 / CIR29812</strain>
    </source>
</reference>
<accession>F8ACM9</accession>
<protein>
    <submittedName>
        <fullName evidence="1">Uncharacterized protein</fullName>
    </submittedName>
</protein>
<sequence>MKNMLKETEQMETLKILADRIQNNWNDPDFLNKARDNYLKASKEISKKEFSSWQNSIWVWVR</sequence>
<proteinExistence type="predicted"/>
<organism evidence="1 2">
    <name type="scientific">Thermodesulfatator indicus (strain DSM 15286 / JCM 11887 / CIR29812)</name>
    <dbReference type="NCBI Taxonomy" id="667014"/>
    <lineage>
        <taxon>Bacteria</taxon>
        <taxon>Pseudomonadati</taxon>
        <taxon>Thermodesulfobacteriota</taxon>
        <taxon>Thermodesulfobacteria</taxon>
        <taxon>Thermodesulfobacteriales</taxon>
        <taxon>Thermodesulfatatoraceae</taxon>
        <taxon>Thermodesulfatator</taxon>
    </lineage>
</organism>
<gene>
    <name evidence="1" type="ordered locus">Thein_1949</name>
</gene>
<name>F8ACM9_THEID</name>
<dbReference type="AlphaFoldDB" id="F8ACM9"/>
<evidence type="ECO:0000313" key="1">
    <source>
        <dbReference type="EMBL" id="AEH45804.1"/>
    </source>
</evidence>
<evidence type="ECO:0000313" key="2">
    <source>
        <dbReference type="Proteomes" id="UP000006793"/>
    </source>
</evidence>
<dbReference type="HOGENOM" id="CLU_2902829_0_0_0"/>